<evidence type="ECO:0000313" key="2">
    <source>
        <dbReference type="EMBL" id="KAA9022859.1"/>
    </source>
</evidence>
<evidence type="ECO:0000313" key="3">
    <source>
        <dbReference type="Proteomes" id="UP000326671"/>
    </source>
</evidence>
<dbReference type="Gene3D" id="1.25.40.10">
    <property type="entry name" value="Tetratricopeptide repeat domain"/>
    <property type="match status" value="1"/>
</dbReference>
<dbReference type="OrthoDB" id="2697226at2"/>
<sequence length="351" mass="41242">MRLQDKTIEELLDLEEELLESKEEEKAGSLYELTRLYEELYRRISSNRNSEYGASLDQIKKTLISYLVRYGSFLKTQYKKDDSMAVKMLIKAVRYQKEIPIAYYRLGFLSYKQKDYLLALTYFQKAVDNQTTCTQKDYLLNQQQLYNAYLYITNSALYMANQANTLIKEIESEELIAQAPSYEQSNLFQLINQNEEFLASSAFTVITPEGKRHCSHKDCKNIIKEGQLPNTLILYFSDHGQTLFFNGKKEELSINHAEMLRYFFLYTSEQTPATKYDFGRSIFDTKREDGEIENNTYIQTVGRIRGKFNSVQVPQPVIMNKRHRGQTGYYYNQTIPFAIIHRIDSIFLLDR</sequence>
<comment type="caution">
    <text evidence="2">The sequence shown here is derived from an EMBL/GenBank/DDBJ whole genome shotgun (WGS) entry which is preliminary data.</text>
</comment>
<gene>
    <name evidence="2" type="ORF">F4V44_14020</name>
</gene>
<dbReference type="SUPFAM" id="SSF48452">
    <property type="entry name" value="TPR-like"/>
    <property type="match status" value="1"/>
</dbReference>
<keyword evidence="1" id="KW-0802">TPR repeat</keyword>
<proteinExistence type="predicted"/>
<dbReference type="RefSeq" id="WP_150440651.1">
    <property type="nucleotide sequence ID" value="NZ_VYKL01000021.1"/>
</dbReference>
<accession>A0A5J5HNE2</accession>
<dbReference type="EMBL" id="VYKL01000021">
    <property type="protein sequence ID" value="KAA9022859.1"/>
    <property type="molecule type" value="Genomic_DNA"/>
</dbReference>
<dbReference type="Proteomes" id="UP000326671">
    <property type="component" value="Unassembled WGS sequence"/>
</dbReference>
<dbReference type="AlphaFoldDB" id="A0A5J5HNE2"/>
<dbReference type="InterPro" id="IPR019734">
    <property type="entry name" value="TPR_rpt"/>
</dbReference>
<feature type="repeat" description="TPR" evidence="1">
    <location>
        <begin position="100"/>
        <end position="133"/>
    </location>
</feature>
<organism evidence="2 3">
    <name type="scientific">Niallia endozanthoxylica</name>
    <dbReference type="NCBI Taxonomy" id="2036016"/>
    <lineage>
        <taxon>Bacteria</taxon>
        <taxon>Bacillati</taxon>
        <taxon>Bacillota</taxon>
        <taxon>Bacilli</taxon>
        <taxon>Bacillales</taxon>
        <taxon>Bacillaceae</taxon>
        <taxon>Niallia</taxon>
    </lineage>
</organism>
<dbReference type="SMART" id="SM00028">
    <property type="entry name" value="TPR"/>
    <property type="match status" value="1"/>
</dbReference>
<keyword evidence="3" id="KW-1185">Reference proteome</keyword>
<protein>
    <submittedName>
        <fullName evidence="2">Tetratricopeptide repeat protein</fullName>
    </submittedName>
</protein>
<evidence type="ECO:0000256" key="1">
    <source>
        <dbReference type="PROSITE-ProRule" id="PRU00339"/>
    </source>
</evidence>
<dbReference type="PROSITE" id="PS50005">
    <property type="entry name" value="TPR"/>
    <property type="match status" value="1"/>
</dbReference>
<name>A0A5J5HNE2_9BACI</name>
<dbReference type="InterPro" id="IPR011990">
    <property type="entry name" value="TPR-like_helical_dom_sf"/>
</dbReference>
<reference evidence="2 3" key="1">
    <citation type="submission" date="2019-09" db="EMBL/GenBank/DDBJ databases">
        <title>Whole genome sequences of isolates from the Mars Exploration Rovers.</title>
        <authorList>
            <person name="Seuylemezian A."/>
            <person name="Vaishampayan P."/>
        </authorList>
    </citation>
    <scope>NUCLEOTIDE SEQUENCE [LARGE SCALE GENOMIC DNA]</scope>
    <source>
        <strain evidence="2 3">MER_TA_151</strain>
    </source>
</reference>